<dbReference type="PROSITE" id="PS00027">
    <property type="entry name" value="HOMEOBOX_1"/>
    <property type="match status" value="1"/>
</dbReference>
<feature type="compositionally biased region" description="Basic and acidic residues" evidence="8">
    <location>
        <begin position="599"/>
        <end position="609"/>
    </location>
</feature>
<feature type="coiled-coil region" evidence="7">
    <location>
        <begin position="523"/>
        <end position="550"/>
    </location>
</feature>
<name>A0AA85BPQ6_9TREM</name>
<evidence type="ECO:0000256" key="6">
    <source>
        <dbReference type="RuleBase" id="RU000682"/>
    </source>
</evidence>
<dbReference type="InterPro" id="IPR050848">
    <property type="entry name" value="Homeobox_TF"/>
</dbReference>
<evidence type="ECO:0000256" key="1">
    <source>
        <dbReference type="ARBA" id="ARBA00004123"/>
    </source>
</evidence>
<feature type="region of interest" description="Disordered" evidence="8">
    <location>
        <begin position="390"/>
        <end position="417"/>
    </location>
</feature>
<evidence type="ECO:0000313" key="11">
    <source>
        <dbReference type="WBParaSite" id="SMTH1_66610.1"/>
    </source>
</evidence>
<feature type="region of interest" description="Disordered" evidence="8">
    <location>
        <begin position="570"/>
        <end position="616"/>
    </location>
</feature>
<evidence type="ECO:0000256" key="8">
    <source>
        <dbReference type="SAM" id="MobiDB-lite"/>
    </source>
</evidence>
<keyword evidence="2 5" id="KW-0238">DNA-binding</keyword>
<reference evidence="11" key="1">
    <citation type="submission" date="2023-11" db="UniProtKB">
        <authorList>
            <consortium name="WormBaseParasite"/>
        </authorList>
    </citation>
    <scope>IDENTIFICATION</scope>
</reference>
<dbReference type="AlphaFoldDB" id="A0AA85BPQ6"/>
<feature type="compositionally biased region" description="Acidic residues" evidence="8">
    <location>
        <begin position="570"/>
        <end position="598"/>
    </location>
</feature>
<dbReference type="GO" id="GO:0003677">
    <property type="term" value="F:DNA binding"/>
    <property type="evidence" value="ECO:0007669"/>
    <property type="project" value="UniProtKB-UniRule"/>
</dbReference>
<dbReference type="SMART" id="SM00389">
    <property type="entry name" value="HOX"/>
    <property type="match status" value="1"/>
</dbReference>
<dbReference type="SUPFAM" id="SSF46689">
    <property type="entry name" value="Homeodomain-like"/>
    <property type="match status" value="1"/>
</dbReference>
<feature type="region of interest" description="Disordered" evidence="8">
    <location>
        <begin position="20"/>
        <end position="45"/>
    </location>
</feature>
<dbReference type="PROSITE" id="PS50071">
    <property type="entry name" value="HOMEOBOX_2"/>
    <property type="match status" value="1"/>
</dbReference>
<dbReference type="InterPro" id="IPR001356">
    <property type="entry name" value="HD"/>
</dbReference>
<dbReference type="Gene3D" id="1.10.10.60">
    <property type="entry name" value="Homeodomain-like"/>
    <property type="match status" value="1"/>
</dbReference>
<dbReference type="Proteomes" id="UP000050791">
    <property type="component" value="Unassembled WGS sequence"/>
</dbReference>
<feature type="domain" description="Homeobox" evidence="9">
    <location>
        <begin position="476"/>
        <end position="536"/>
    </location>
</feature>
<dbReference type="WBParaSite" id="SMTH1_66610.1">
    <property type="protein sequence ID" value="SMTH1_66610.1"/>
    <property type="gene ID" value="SMTH1_66610"/>
</dbReference>
<evidence type="ECO:0000256" key="4">
    <source>
        <dbReference type="ARBA" id="ARBA00023242"/>
    </source>
</evidence>
<sequence length="729" mass="85400">MQTANYLTNISCNLSEIDSNLSTTSSSSSTTTTTDKLNSSSSSSSSSFLITDILASNNCINEIVHLTNDNQSTDQMISVQRQNRQQYDNENVKQFQYDNDISMKLFTDYHDNNNQLHANIDNIHIWQILFESLLTNSTLNIEQLESLLSLTQMSQNEFPNFYEEKLRTTQETFQYLPFELSQQYKQLNESIGLKSATNSNDIHSLKQLSQEIWRLFQETSLNNNNDLKEIDNHSITNCNEQQLNYQNKFKLFLTKSYEQYCRHTMNHLKTTENSILNTNHHHNNSSTNDMDSKNKPQKREENQEQNSCQEEDLKLLNLNHGHFKSFTKIDKIKTYQLWFNSLNCFNTQQKLYHLYKTNYFIKNYCQNVEHLKMNENDSLKSNNIVNNNTMTTNTTHNSNDSAINNNDNNNNDNTVNSDMNDTSNIKNLSIPSNSALDALIHMTTSTMQQLKHDGDFSDELNESSTIQFYNKVSQTRKRRKTRTTFSNCQLNELENNFNRQRYLTPTDRDRIAKHLGLTNTQVITWFQNRRAKLKREAEELERDVMALKKQKQQKFTCLSLSDHNHNEIEINNEDEQGDNDNNDDDDDDDGEEEEEQEEQEQKEKEENSHKIQYLTQSPSISSLKHFTSPILNTHETLNMNLFINPFNEFTNESFISDKLLNEKCLKRNKDLSEQQFHLLNHHINNYCNNLNHHHNNNRKNSNDGINKGRSFKKCQKIWCPALELEQEIS</sequence>
<organism evidence="10 11">
    <name type="scientific">Schistosoma mattheei</name>
    <dbReference type="NCBI Taxonomy" id="31246"/>
    <lineage>
        <taxon>Eukaryota</taxon>
        <taxon>Metazoa</taxon>
        <taxon>Spiralia</taxon>
        <taxon>Lophotrochozoa</taxon>
        <taxon>Platyhelminthes</taxon>
        <taxon>Trematoda</taxon>
        <taxon>Digenea</taxon>
        <taxon>Strigeidida</taxon>
        <taxon>Schistosomatoidea</taxon>
        <taxon>Schistosomatidae</taxon>
        <taxon>Schistosoma</taxon>
    </lineage>
</organism>
<dbReference type="PANTHER" id="PTHR24333">
    <property type="entry name" value="HOMEO BOX HB9 LIKE A-RELATED"/>
    <property type="match status" value="1"/>
</dbReference>
<evidence type="ECO:0000256" key="5">
    <source>
        <dbReference type="PROSITE-ProRule" id="PRU00108"/>
    </source>
</evidence>
<keyword evidence="4 5" id="KW-0539">Nucleus</keyword>
<feature type="DNA-binding region" description="Homeobox" evidence="5">
    <location>
        <begin position="478"/>
        <end position="537"/>
    </location>
</feature>
<evidence type="ECO:0000256" key="3">
    <source>
        <dbReference type="ARBA" id="ARBA00023155"/>
    </source>
</evidence>
<evidence type="ECO:0000256" key="2">
    <source>
        <dbReference type="ARBA" id="ARBA00023125"/>
    </source>
</evidence>
<protein>
    <recommendedName>
        <fullName evidence="9">Homeobox domain-containing protein</fullName>
    </recommendedName>
</protein>
<feature type="region of interest" description="Disordered" evidence="8">
    <location>
        <begin position="276"/>
        <end position="308"/>
    </location>
</feature>
<proteinExistence type="predicted"/>
<dbReference type="InterPro" id="IPR009057">
    <property type="entry name" value="Homeodomain-like_sf"/>
</dbReference>
<keyword evidence="7" id="KW-0175">Coiled coil</keyword>
<feature type="compositionally biased region" description="Basic and acidic residues" evidence="8">
    <location>
        <begin position="290"/>
        <end position="302"/>
    </location>
</feature>
<dbReference type="PANTHER" id="PTHR24333:SF5">
    <property type="entry name" value="VENT HOMEOBOX"/>
    <property type="match status" value="1"/>
</dbReference>
<dbReference type="Pfam" id="PF00046">
    <property type="entry name" value="Homeodomain"/>
    <property type="match status" value="1"/>
</dbReference>
<dbReference type="InterPro" id="IPR017970">
    <property type="entry name" value="Homeobox_CS"/>
</dbReference>
<dbReference type="CDD" id="cd00086">
    <property type="entry name" value="homeodomain"/>
    <property type="match status" value="1"/>
</dbReference>
<evidence type="ECO:0000259" key="9">
    <source>
        <dbReference type="PROSITE" id="PS50071"/>
    </source>
</evidence>
<dbReference type="GO" id="GO:0000981">
    <property type="term" value="F:DNA-binding transcription factor activity, RNA polymerase II-specific"/>
    <property type="evidence" value="ECO:0007669"/>
    <property type="project" value="InterPro"/>
</dbReference>
<dbReference type="GO" id="GO:0005634">
    <property type="term" value="C:nucleus"/>
    <property type="evidence" value="ECO:0007669"/>
    <property type="project" value="UniProtKB-SubCell"/>
</dbReference>
<accession>A0AA85BPQ6</accession>
<keyword evidence="3 5" id="KW-0371">Homeobox</keyword>
<evidence type="ECO:0000313" key="10">
    <source>
        <dbReference type="Proteomes" id="UP000050791"/>
    </source>
</evidence>
<comment type="subcellular location">
    <subcellularLocation>
        <location evidence="1 5 6">Nucleus</location>
    </subcellularLocation>
</comment>
<evidence type="ECO:0000256" key="7">
    <source>
        <dbReference type="SAM" id="Coils"/>
    </source>
</evidence>